<keyword evidence="3 4" id="KW-0440">LIM domain</keyword>
<dbReference type="Gene3D" id="2.10.110.10">
    <property type="entry name" value="Cysteine Rich Protein"/>
    <property type="match status" value="1"/>
</dbReference>
<evidence type="ECO:0000256" key="5">
    <source>
        <dbReference type="SAM" id="MobiDB-lite"/>
    </source>
</evidence>
<evidence type="ECO:0000256" key="4">
    <source>
        <dbReference type="PROSITE-ProRule" id="PRU00125"/>
    </source>
</evidence>
<evidence type="ECO:0000256" key="2">
    <source>
        <dbReference type="ARBA" id="ARBA00022833"/>
    </source>
</evidence>
<feature type="compositionally biased region" description="Polar residues" evidence="5">
    <location>
        <begin position="110"/>
        <end position="127"/>
    </location>
</feature>
<accession>A0ABQ8FJC6</accession>
<gene>
    <name evidence="7" type="ORF">BASA50_003153</name>
</gene>
<evidence type="ECO:0000256" key="3">
    <source>
        <dbReference type="ARBA" id="ARBA00023038"/>
    </source>
</evidence>
<dbReference type="SUPFAM" id="SSF57716">
    <property type="entry name" value="Glucocorticoid receptor-like (DNA-binding domain)"/>
    <property type="match status" value="2"/>
</dbReference>
<evidence type="ECO:0000256" key="1">
    <source>
        <dbReference type="ARBA" id="ARBA00022723"/>
    </source>
</evidence>
<dbReference type="EMBL" id="JAFCIX010000073">
    <property type="protein sequence ID" value="KAH6599267.1"/>
    <property type="molecule type" value="Genomic_DNA"/>
</dbReference>
<dbReference type="PROSITE" id="PS00478">
    <property type="entry name" value="LIM_DOMAIN_1"/>
    <property type="match status" value="1"/>
</dbReference>
<sequence>MAEPNSILEDRLNAFVGADIQVAVVPATDHNGNQNQSVPRSLSQPGPTQGSQDNLTTKTTAFSHNPPFQSVRDRIAQYRAVTGSASSINAASSASNASNASSHHPMPRRQSLSTRTTPYARKQSTSGERPDLLGRPLGVETRSCAPTVASTPGPQRGGSSQPDKSVEAISATLHPMSISSHLGSNGRLQQMKEPSKPLVATGALASVCRTNDTAASKLSPNQGSANALNACQSCSKTVYAMERVVVDTHVFHRACFKCTHCKGQLKMGNLASMGGVYYCKAHFKQLFALKGNYSEGFGKEEPKRAWLQEHGQGHQSPK</sequence>
<dbReference type="SMART" id="SM00132">
    <property type="entry name" value="LIM"/>
    <property type="match status" value="1"/>
</dbReference>
<evidence type="ECO:0000259" key="6">
    <source>
        <dbReference type="PROSITE" id="PS50023"/>
    </source>
</evidence>
<comment type="caution">
    <text evidence="7">The sequence shown here is derived from an EMBL/GenBank/DDBJ whole genome shotgun (WGS) entry which is preliminary data.</text>
</comment>
<dbReference type="Pfam" id="PF00412">
    <property type="entry name" value="LIM"/>
    <property type="match status" value="1"/>
</dbReference>
<feature type="compositionally biased region" description="Polar residues" evidence="5">
    <location>
        <begin position="30"/>
        <end position="68"/>
    </location>
</feature>
<protein>
    <recommendedName>
        <fullName evidence="6">LIM zinc-binding domain-containing protein</fullName>
    </recommendedName>
</protein>
<dbReference type="Proteomes" id="UP001648503">
    <property type="component" value="Unassembled WGS sequence"/>
</dbReference>
<keyword evidence="8" id="KW-1185">Reference proteome</keyword>
<feature type="compositionally biased region" description="Low complexity" evidence="5">
    <location>
        <begin position="92"/>
        <end position="102"/>
    </location>
</feature>
<dbReference type="InterPro" id="IPR001781">
    <property type="entry name" value="Znf_LIM"/>
</dbReference>
<feature type="region of interest" description="Disordered" evidence="5">
    <location>
        <begin position="29"/>
        <end position="71"/>
    </location>
</feature>
<keyword evidence="1 4" id="KW-0479">Metal-binding</keyword>
<evidence type="ECO:0000313" key="7">
    <source>
        <dbReference type="EMBL" id="KAH6599267.1"/>
    </source>
</evidence>
<dbReference type="PROSITE" id="PS50023">
    <property type="entry name" value="LIM_DOMAIN_2"/>
    <property type="match status" value="1"/>
</dbReference>
<feature type="region of interest" description="Disordered" evidence="5">
    <location>
        <begin position="92"/>
        <end position="165"/>
    </location>
</feature>
<reference evidence="7 8" key="1">
    <citation type="submission" date="2021-02" db="EMBL/GenBank/DDBJ databases">
        <title>Variation within the Batrachochytrium salamandrivorans European outbreak.</title>
        <authorList>
            <person name="Kelly M."/>
            <person name="Pasmans F."/>
            <person name="Shea T.P."/>
            <person name="Munoz J.F."/>
            <person name="Carranza S."/>
            <person name="Cuomo C.A."/>
            <person name="Martel A."/>
        </authorList>
    </citation>
    <scope>NUCLEOTIDE SEQUENCE [LARGE SCALE GENOMIC DNA]</scope>
    <source>
        <strain evidence="7 8">AMFP18/2</strain>
    </source>
</reference>
<feature type="compositionally biased region" description="Polar residues" evidence="5">
    <location>
        <begin position="148"/>
        <end position="163"/>
    </location>
</feature>
<evidence type="ECO:0000313" key="8">
    <source>
        <dbReference type="Proteomes" id="UP001648503"/>
    </source>
</evidence>
<proteinExistence type="predicted"/>
<keyword evidence="2 4" id="KW-0862">Zinc</keyword>
<feature type="domain" description="LIM zinc-binding" evidence="6">
    <location>
        <begin position="229"/>
        <end position="289"/>
    </location>
</feature>
<dbReference type="PANTHER" id="PTHR24206">
    <property type="entry name" value="OS06G0237300 PROTEIN"/>
    <property type="match status" value="1"/>
</dbReference>
<name>A0ABQ8FJC6_9FUNG</name>
<organism evidence="7 8">
    <name type="scientific">Batrachochytrium salamandrivorans</name>
    <dbReference type="NCBI Taxonomy" id="1357716"/>
    <lineage>
        <taxon>Eukaryota</taxon>
        <taxon>Fungi</taxon>
        <taxon>Fungi incertae sedis</taxon>
        <taxon>Chytridiomycota</taxon>
        <taxon>Chytridiomycota incertae sedis</taxon>
        <taxon>Chytridiomycetes</taxon>
        <taxon>Rhizophydiales</taxon>
        <taxon>Rhizophydiales incertae sedis</taxon>
        <taxon>Batrachochytrium</taxon>
    </lineage>
</organism>